<evidence type="ECO:0000256" key="1">
    <source>
        <dbReference type="ARBA" id="ARBA00001798"/>
    </source>
</evidence>
<evidence type="ECO:0000256" key="3">
    <source>
        <dbReference type="ARBA" id="ARBA00022679"/>
    </source>
</evidence>
<keyword evidence="3" id="KW-0808">Transferase</keyword>
<evidence type="ECO:0000256" key="2">
    <source>
        <dbReference type="ARBA" id="ARBA00012251"/>
    </source>
</evidence>
<dbReference type="InterPro" id="IPR031127">
    <property type="entry name" value="E3_UB_ligase_RBR"/>
</dbReference>
<keyword evidence="7" id="KW-0833">Ubl conjugation pathway</keyword>
<dbReference type="CDD" id="cd20335">
    <property type="entry name" value="BRcat_RBR"/>
    <property type="match status" value="1"/>
</dbReference>
<evidence type="ECO:0000256" key="4">
    <source>
        <dbReference type="ARBA" id="ARBA00022723"/>
    </source>
</evidence>
<gene>
    <name evidence="11" type="ORF">K469DRAFT_717994</name>
</gene>
<dbReference type="PANTHER" id="PTHR11685">
    <property type="entry name" value="RBR FAMILY RING FINGER AND IBR DOMAIN-CONTAINING"/>
    <property type="match status" value="1"/>
</dbReference>
<dbReference type="EC" id="2.3.2.31" evidence="2"/>
<evidence type="ECO:0000256" key="5">
    <source>
        <dbReference type="ARBA" id="ARBA00022737"/>
    </source>
</evidence>
<dbReference type="InterPro" id="IPR044066">
    <property type="entry name" value="TRIAD_supradom"/>
</dbReference>
<evidence type="ECO:0000256" key="8">
    <source>
        <dbReference type="ARBA" id="ARBA00022833"/>
    </source>
</evidence>
<feature type="region of interest" description="Disordered" evidence="9">
    <location>
        <begin position="66"/>
        <end position="129"/>
    </location>
</feature>
<evidence type="ECO:0000313" key="12">
    <source>
        <dbReference type="Proteomes" id="UP000800200"/>
    </source>
</evidence>
<organism evidence="11 12">
    <name type="scientific">Zopfia rhizophila CBS 207.26</name>
    <dbReference type="NCBI Taxonomy" id="1314779"/>
    <lineage>
        <taxon>Eukaryota</taxon>
        <taxon>Fungi</taxon>
        <taxon>Dikarya</taxon>
        <taxon>Ascomycota</taxon>
        <taxon>Pezizomycotina</taxon>
        <taxon>Dothideomycetes</taxon>
        <taxon>Dothideomycetes incertae sedis</taxon>
        <taxon>Zopfiaceae</taxon>
        <taxon>Zopfia</taxon>
    </lineage>
</organism>
<dbReference type="GO" id="GO:0008270">
    <property type="term" value="F:zinc ion binding"/>
    <property type="evidence" value="ECO:0007669"/>
    <property type="project" value="UniProtKB-KW"/>
</dbReference>
<reference evidence="11" key="1">
    <citation type="journal article" date="2020" name="Stud. Mycol.">
        <title>101 Dothideomycetes genomes: a test case for predicting lifestyles and emergence of pathogens.</title>
        <authorList>
            <person name="Haridas S."/>
            <person name="Albert R."/>
            <person name="Binder M."/>
            <person name="Bloem J."/>
            <person name="Labutti K."/>
            <person name="Salamov A."/>
            <person name="Andreopoulos B."/>
            <person name="Baker S."/>
            <person name="Barry K."/>
            <person name="Bills G."/>
            <person name="Bluhm B."/>
            <person name="Cannon C."/>
            <person name="Castanera R."/>
            <person name="Culley D."/>
            <person name="Daum C."/>
            <person name="Ezra D."/>
            <person name="Gonzalez J."/>
            <person name="Henrissat B."/>
            <person name="Kuo A."/>
            <person name="Liang C."/>
            <person name="Lipzen A."/>
            <person name="Lutzoni F."/>
            <person name="Magnuson J."/>
            <person name="Mondo S."/>
            <person name="Nolan M."/>
            <person name="Ohm R."/>
            <person name="Pangilinan J."/>
            <person name="Park H.-J."/>
            <person name="Ramirez L."/>
            <person name="Alfaro M."/>
            <person name="Sun H."/>
            <person name="Tritt A."/>
            <person name="Yoshinaga Y."/>
            <person name="Zwiers L.-H."/>
            <person name="Turgeon B."/>
            <person name="Goodwin S."/>
            <person name="Spatafora J."/>
            <person name="Crous P."/>
            <person name="Grigoriev I."/>
        </authorList>
    </citation>
    <scope>NUCLEOTIDE SEQUENCE</scope>
    <source>
        <strain evidence="11">CBS 207.26</strain>
    </source>
</reference>
<accession>A0A6A6DKM0</accession>
<evidence type="ECO:0000313" key="11">
    <source>
        <dbReference type="EMBL" id="KAF2178480.1"/>
    </source>
</evidence>
<proteinExistence type="predicted"/>
<feature type="compositionally biased region" description="Basic residues" evidence="9">
    <location>
        <begin position="100"/>
        <end position="119"/>
    </location>
</feature>
<dbReference type="OrthoDB" id="1431934at2759"/>
<dbReference type="SMART" id="SM00647">
    <property type="entry name" value="IBR"/>
    <property type="match status" value="1"/>
</dbReference>
<evidence type="ECO:0000259" key="10">
    <source>
        <dbReference type="PROSITE" id="PS51873"/>
    </source>
</evidence>
<feature type="region of interest" description="Disordered" evidence="9">
    <location>
        <begin position="1"/>
        <end position="22"/>
    </location>
</feature>
<evidence type="ECO:0000256" key="7">
    <source>
        <dbReference type="ARBA" id="ARBA00022786"/>
    </source>
</evidence>
<sequence>MARTAGRAGRFKGKDSEKSRNKCAVCAASKQSSEYPFSTDGAVSHVTCIECLQATLKNANEWKELGLLQPSPPVEDSEDEDEENEDNIESLTGPGISTSKPKRKRKADPWATRKKRKGSPKAPNPPPTHFTCRICVGEKPVSDFIQWIPNVDRHRGKQSEEVPATCMKHLARNPRNRSKDPVCKECIGRSMVATLDTLGAEHIGCLEPDCNEKWEQSYIIQHLPSESHDKYYQHLFDVFWNGAHKLSCPREGCGAVGLLGPQFTAGFPHVECYECKGRNCALCKVPWHEGLSCQQYRAEHHAELMDNDDMEILKEMAKAGGRRCPRCQMIVVKDGGCSSMFCDHCQKYFDWHHAEPVIAVNSESSTTISSSRFLREDEGIDHYREICELDALEAAKENPAINFHNRPAGLAPLQQGLYGLARPGQRFDIFEEEIQRTPNMPLLDEADMDL</sequence>
<dbReference type="GO" id="GO:0061630">
    <property type="term" value="F:ubiquitin protein ligase activity"/>
    <property type="evidence" value="ECO:0007669"/>
    <property type="project" value="UniProtKB-EC"/>
</dbReference>
<dbReference type="PROSITE" id="PS51873">
    <property type="entry name" value="TRIAD"/>
    <property type="match status" value="1"/>
</dbReference>
<dbReference type="AlphaFoldDB" id="A0A6A6DKM0"/>
<dbReference type="Proteomes" id="UP000800200">
    <property type="component" value="Unassembled WGS sequence"/>
</dbReference>
<feature type="compositionally biased region" description="Acidic residues" evidence="9">
    <location>
        <begin position="75"/>
        <end position="88"/>
    </location>
</feature>
<name>A0A6A6DKM0_9PEZI</name>
<keyword evidence="12" id="KW-1185">Reference proteome</keyword>
<protein>
    <recommendedName>
        <fullName evidence="2">RBR-type E3 ubiquitin transferase</fullName>
        <ecNumber evidence="2">2.3.2.31</ecNumber>
    </recommendedName>
</protein>
<keyword evidence="8" id="KW-0862">Zinc</keyword>
<comment type="catalytic activity">
    <reaction evidence="1">
        <text>[E2 ubiquitin-conjugating enzyme]-S-ubiquitinyl-L-cysteine + [acceptor protein]-L-lysine = [E2 ubiquitin-conjugating enzyme]-L-cysteine + [acceptor protein]-N(6)-ubiquitinyl-L-lysine.</text>
        <dbReference type="EC" id="2.3.2.31"/>
    </reaction>
</comment>
<dbReference type="InterPro" id="IPR002867">
    <property type="entry name" value="IBR_dom"/>
</dbReference>
<dbReference type="Gene3D" id="1.20.120.1750">
    <property type="match status" value="1"/>
</dbReference>
<dbReference type="EMBL" id="ML994674">
    <property type="protein sequence ID" value="KAF2178480.1"/>
    <property type="molecule type" value="Genomic_DNA"/>
</dbReference>
<keyword evidence="6" id="KW-0863">Zinc-finger</keyword>
<dbReference type="Pfam" id="PF01485">
    <property type="entry name" value="IBR"/>
    <property type="match status" value="1"/>
</dbReference>
<feature type="domain" description="RING-type" evidence="10">
    <location>
        <begin position="128"/>
        <end position="377"/>
    </location>
</feature>
<keyword evidence="5" id="KW-0677">Repeat</keyword>
<dbReference type="GO" id="GO:0016567">
    <property type="term" value="P:protein ubiquitination"/>
    <property type="evidence" value="ECO:0007669"/>
    <property type="project" value="InterPro"/>
</dbReference>
<keyword evidence="4" id="KW-0479">Metal-binding</keyword>
<evidence type="ECO:0000256" key="6">
    <source>
        <dbReference type="ARBA" id="ARBA00022771"/>
    </source>
</evidence>
<dbReference type="SUPFAM" id="SSF57850">
    <property type="entry name" value="RING/U-box"/>
    <property type="match status" value="2"/>
</dbReference>
<evidence type="ECO:0000256" key="9">
    <source>
        <dbReference type="SAM" id="MobiDB-lite"/>
    </source>
</evidence>